<dbReference type="InterPro" id="IPR015943">
    <property type="entry name" value="WD40/YVTN_repeat-like_dom_sf"/>
</dbReference>
<feature type="domain" description="Peptidase S9 prolyl oligopeptidase catalytic" evidence="2">
    <location>
        <begin position="763"/>
        <end position="937"/>
    </location>
</feature>
<accession>A0ABX8DD87</accession>
<feature type="region of interest" description="Disordered" evidence="1">
    <location>
        <begin position="174"/>
        <end position="197"/>
    </location>
</feature>
<name>A0ABX8DD87_9GAMM</name>
<protein>
    <submittedName>
        <fullName evidence="3">S9 family peptidase</fullName>
    </submittedName>
</protein>
<feature type="compositionally biased region" description="Basic and acidic residues" evidence="1">
    <location>
        <begin position="174"/>
        <end position="183"/>
    </location>
</feature>
<dbReference type="SUPFAM" id="SSF82171">
    <property type="entry name" value="DPP6 N-terminal domain-like"/>
    <property type="match status" value="1"/>
</dbReference>
<dbReference type="InterPro" id="IPR050278">
    <property type="entry name" value="Serine_Prot_S9B/DPPIV"/>
</dbReference>
<dbReference type="SUPFAM" id="SSF53474">
    <property type="entry name" value="alpha/beta-Hydrolases"/>
    <property type="match status" value="1"/>
</dbReference>
<keyword evidence="4" id="KW-1185">Reference proteome</keyword>
<sequence>MPAQITATDCRFKNERNTLKFSTLASLLLLTILPGTLQAQPNKTLSLEDIMHFQSLTAQTLDAQGKVLAYSTAPDRGDSQGFVKRLSDGQLFTAAGGSDPIISHDGRFTLFTVKPSLLELEKSTAKARKKLKSGVLLLDNQNGAVQQFERVKAQAFSEDGKFLALWFEPEDAKKDDKADHSDNAAETASNASQKTAKEDAGSQFTVLNLATGKSQHFANVTDWAFSYDSRYLTLAQNDTASELHKLLLLRLDSFKQAELVNSQSEQIGAVALSRDAAHLAYTAGNAAVVAAERPYRLALYSLETGKFSAIQSADKSADGWWLNHYSKLNFSADGQRLFFGRVPQISQQFHLPKVTQEADLYREQLITDQRGLNIWHGDDPLIKPNEIKQYAKEQQRTYLAVLHLSSGNVVQLADTTVPDVQLSEHKRFLLASSDIPYRKMITWAGFFRDFYLVDVNTGHKTQVLAQQPRDSEPTYSPAGKYLAWYQRGQIYLYDIADGRKSLLSGDIKTPFADEDHDYPSAAPGYGFGPWLADDSAILVYDKYDIWQFDTTSHHGFMLTAGAGRKQQRSFRVEALAQADAAFAPTVKDGESVLLQGYSERTKADAFYRAEIGKAGVKVLLDAPAKLKVLARANAAATFVFSQQRYDLYPDLYTAEVLHPERAEQQTTLDKQRQQLPWGKAELVHWRDGDGRVMDGVVIKPPHYQPSKRYPVLVYYYRFMSDRLFAFPDMKINHRPNFAWYAADDYVIFLPDIRFEVGYPGISSVKALTAGVQKLIELGIADPDAIGLQGHSWSGYQTAFDITQTNIFKAAVAGAPVSNMTSAYSGIRLGTGLARQFQYETGQSRIGESLMQAPQKYIENSPVFYVERIHTPLLIMFGDRDDAVPWEQGIELYMAMRRAGKDVIMLQYKDEPHHLKQYPNKLDYTIRMKQFFDHYLKGRKAPQWMISGEAYREPAAED</sequence>
<dbReference type="Gene3D" id="2.130.10.10">
    <property type="entry name" value="YVTN repeat-like/Quinoprotein amine dehydrogenase"/>
    <property type="match status" value="1"/>
</dbReference>
<dbReference type="PANTHER" id="PTHR11731:SF193">
    <property type="entry name" value="DIPEPTIDYL PEPTIDASE 9"/>
    <property type="match status" value="1"/>
</dbReference>
<dbReference type="Gene3D" id="2.120.10.30">
    <property type="entry name" value="TolB, C-terminal domain"/>
    <property type="match status" value="1"/>
</dbReference>
<evidence type="ECO:0000259" key="2">
    <source>
        <dbReference type="Pfam" id="PF00326"/>
    </source>
</evidence>
<dbReference type="Pfam" id="PF00326">
    <property type="entry name" value="Peptidase_S9"/>
    <property type="match status" value="1"/>
</dbReference>
<evidence type="ECO:0000313" key="3">
    <source>
        <dbReference type="EMBL" id="QVK22683.1"/>
    </source>
</evidence>
<reference evidence="3 4" key="1">
    <citation type="journal article" date="2012" name="Int. J. Syst. Evol. Microbiol.">
        <title>Shewanella dokdonensis sp. nov., isolated from seawater.</title>
        <authorList>
            <person name="Sung H.R."/>
            <person name="Yoon J.H."/>
            <person name="Ghim S.Y."/>
        </authorList>
    </citation>
    <scope>NUCLEOTIDE SEQUENCE [LARGE SCALE GENOMIC DNA]</scope>
    <source>
        <strain evidence="3 4">DSM 23626</strain>
    </source>
</reference>
<organism evidence="3 4">
    <name type="scientific">Shewanella dokdonensis</name>
    <dbReference type="NCBI Taxonomy" id="712036"/>
    <lineage>
        <taxon>Bacteria</taxon>
        <taxon>Pseudomonadati</taxon>
        <taxon>Pseudomonadota</taxon>
        <taxon>Gammaproteobacteria</taxon>
        <taxon>Alteromonadales</taxon>
        <taxon>Shewanellaceae</taxon>
        <taxon>Shewanella</taxon>
    </lineage>
</organism>
<dbReference type="InterPro" id="IPR001375">
    <property type="entry name" value="Peptidase_S9_cat"/>
</dbReference>
<proteinExistence type="predicted"/>
<dbReference type="Gene3D" id="3.40.50.1820">
    <property type="entry name" value="alpha/beta hydrolase"/>
    <property type="match status" value="1"/>
</dbReference>
<evidence type="ECO:0000256" key="1">
    <source>
        <dbReference type="SAM" id="MobiDB-lite"/>
    </source>
</evidence>
<dbReference type="EMBL" id="CP074572">
    <property type="protein sequence ID" value="QVK22683.1"/>
    <property type="molecule type" value="Genomic_DNA"/>
</dbReference>
<gene>
    <name evidence="3" type="ORF">KHX94_15635</name>
</gene>
<dbReference type="PANTHER" id="PTHR11731">
    <property type="entry name" value="PROTEASE FAMILY S9B,C DIPEPTIDYL-PEPTIDASE IV-RELATED"/>
    <property type="match status" value="1"/>
</dbReference>
<evidence type="ECO:0000313" key="4">
    <source>
        <dbReference type="Proteomes" id="UP000676428"/>
    </source>
</evidence>
<dbReference type="InterPro" id="IPR029058">
    <property type="entry name" value="AB_hydrolase_fold"/>
</dbReference>
<dbReference type="Proteomes" id="UP000676428">
    <property type="component" value="Chromosome"/>
</dbReference>
<dbReference type="InterPro" id="IPR011042">
    <property type="entry name" value="6-blade_b-propeller_TolB-like"/>
</dbReference>